<evidence type="ECO:0000256" key="1">
    <source>
        <dbReference type="SAM" id="SignalP"/>
    </source>
</evidence>
<comment type="caution">
    <text evidence="2">The sequence shown here is derived from an EMBL/GenBank/DDBJ whole genome shotgun (WGS) entry which is preliminary data.</text>
</comment>
<accession>A0A4Y2AZY1</accession>
<proteinExistence type="predicted"/>
<keyword evidence="1" id="KW-0732">Signal</keyword>
<organism evidence="2 3">
    <name type="scientific">Araneus ventricosus</name>
    <name type="common">Orbweaver spider</name>
    <name type="synonym">Epeira ventricosa</name>
    <dbReference type="NCBI Taxonomy" id="182803"/>
    <lineage>
        <taxon>Eukaryota</taxon>
        <taxon>Metazoa</taxon>
        <taxon>Ecdysozoa</taxon>
        <taxon>Arthropoda</taxon>
        <taxon>Chelicerata</taxon>
        <taxon>Arachnida</taxon>
        <taxon>Araneae</taxon>
        <taxon>Araneomorphae</taxon>
        <taxon>Entelegynae</taxon>
        <taxon>Araneoidea</taxon>
        <taxon>Araneidae</taxon>
        <taxon>Araneus</taxon>
    </lineage>
</organism>
<sequence>MTLTWLRICLAVFELKHVGCFHCDDFNLVSEPSHKLGLISPLITVLRKLGSLFTFSSMFRAFCKRSCFCSIVRSFGTNLAEILPIPIQSSVQTERTDQMLKHASFVSSLIVIPRLYITWSMMISFLDVDGPPERPSLKCLYHSFLCLAPIASF</sequence>
<name>A0A4Y2AZY1_ARAVE</name>
<dbReference type="EMBL" id="BGPR01000039">
    <property type="protein sequence ID" value="GBL84759.1"/>
    <property type="molecule type" value="Genomic_DNA"/>
</dbReference>
<dbReference type="AlphaFoldDB" id="A0A4Y2AZY1"/>
<keyword evidence="3" id="KW-1185">Reference proteome</keyword>
<protein>
    <submittedName>
        <fullName evidence="2">Uncharacterized protein</fullName>
    </submittedName>
</protein>
<evidence type="ECO:0000313" key="2">
    <source>
        <dbReference type="EMBL" id="GBL84759.1"/>
    </source>
</evidence>
<reference evidence="2 3" key="1">
    <citation type="journal article" date="2019" name="Sci. Rep.">
        <title>Orb-weaving spider Araneus ventricosus genome elucidates the spidroin gene catalogue.</title>
        <authorList>
            <person name="Kono N."/>
            <person name="Nakamura H."/>
            <person name="Ohtoshi R."/>
            <person name="Moran D.A.P."/>
            <person name="Shinohara A."/>
            <person name="Yoshida Y."/>
            <person name="Fujiwara M."/>
            <person name="Mori M."/>
            <person name="Tomita M."/>
            <person name="Arakawa K."/>
        </authorList>
    </citation>
    <scope>NUCLEOTIDE SEQUENCE [LARGE SCALE GENOMIC DNA]</scope>
</reference>
<evidence type="ECO:0000313" key="3">
    <source>
        <dbReference type="Proteomes" id="UP000499080"/>
    </source>
</evidence>
<gene>
    <name evidence="2" type="ORF">AVEN_93802_1</name>
</gene>
<dbReference type="Proteomes" id="UP000499080">
    <property type="component" value="Unassembled WGS sequence"/>
</dbReference>
<feature type="signal peptide" evidence="1">
    <location>
        <begin position="1"/>
        <end position="20"/>
    </location>
</feature>
<feature type="chain" id="PRO_5021234869" evidence="1">
    <location>
        <begin position="21"/>
        <end position="153"/>
    </location>
</feature>